<feature type="compositionally biased region" description="Basic and acidic residues" evidence="1">
    <location>
        <begin position="135"/>
        <end position="144"/>
    </location>
</feature>
<evidence type="ECO:0000256" key="1">
    <source>
        <dbReference type="SAM" id="MobiDB-lite"/>
    </source>
</evidence>
<sequence>MASNPSGEAAGNVASTADTSNPHPPATHHVSESDSQDTVSDQGVMPHSPSAAKVVEEVAQSVKAAVQEAVAWAGEKATKLSEKDEDGVGPYASPATCAPTDLDAIASGVLPAMPSTSTSENEDSDKEAEGNGTSLKDEKDQREN</sequence>
<dbReference type="OrthoDB" id="3797550at2759"/>
<accession>A0A2T2NH96</accession>
<evidence type="ECO:0000313" key="3">
    <source>
        <dbReference type="Proteomes" id="UP000240883"/>
    </source>
</evidence>
<dbReference type="Proteomes" id="UP000240883">
    <property type="component" value="Unassembled WGS sequence"/>
</dbReference>
<protein>
    <submittedName>
        <fullName evidence="2">Uncharacterized protein</fullName>
    </submittedName>
</protein>
<gene>
    <name evidence="2" type="ORF">BS50DRAFT_78649</name>
</gene>
<organism evidence="2 3">
    <name type="scientific">Corynespora cassiicola Philippines</name>
    <dbReference type="NCBI Taxonomy" id="1448308"/>
    <lineage>
        <taxon>Eukaryota</taxon>
        <taxon>Fungi</taxon>
        <taxon>Dikarya</taxon>
        <taxon>Ascomycota</taxon>
        <taxon>Pezizomycotina</taxon>
        <taxon>Dothideomycetes</taxon>
        <taxon>Pleosporomycetidae</taxon>
        <taxon>Pleosporales</taxon>
        <taxon>Corynesporascaceae</taxon>
        <taxon>Corynespora</taxon>
    </lineage>
</organism>
<feature type="region of interest" description="Disordered" evidence="1">
    <location>
        <begin position="110"/>
        <end position="144"/>
    </location>
</feature>
<proteinExistence type="predicted"/>
<feature type="region of interest" description="Disordered" evidence="1">
    <location>
        <begin position="76"/>
        <end position="95"/>
    </location>
</feature>
<dbReference type="AlphaFoldDB" id="A0A2T2NH96"/>
<evidence type="ECO:0000313" key="2">
    <source>
        <dbReference type="EMBL" id="PSN64636.1"/>
    </source>
</evidence>
<feature type="region of interest" description="Disordered" evidence="1">
    <location>
        <begin position="1"/>
        <end position="52"/>
    </location>
</feature>
<name>A0A2T2NH96_CORCC</name>
<reference evidence="2 3" key="1">
    <citation type="journal article" date="2018" name="Front. Microbiol.">
        <title>Genome-Wide Analysis of Corynespora cassiicola Leaf Fall Disease Putative Effectors.</title>
        <authorList>
            <person name="Lopez D."/>
            <person name="Ribeiro S."/>
            <person name="Label P."/>
            <person name="Fumanal B."/>
            <person name="Venisse J.S."/>
            <person name="Kohler A."/>
            <person name="de Oliveira R.R."/>
            <person name="Labutti K."/>
            <person name="Lipzen A."/>
            <person name="Lail K."/>
            <person name="Bauer D."/>
            <person name="Ohm R.A."/>
            <person name="Barry K.W."/>
            <person name="Spatafora J."/>
            <person name="Grigoriev I.V."/>
            <person name="Martin F.M."/>
            <person name="Pujade-Renaud V."/>
        </authorList>
    </citation>
    <scope>NUCLEOTIDE SEQUENCE [LARGE SCALE GENOMIC DNA]</scope>
    <source>
        <strain evidence="2 3">Philippines</strain>
    </source>
</reference>
<keyword evidence="3" id="KW-1185">Reference proteome</keyword>
<dbReference type="EMBL" id="KZ678138">
    <property type="protein sequence ID" value="PSN64636.1"/>
    <property type="molecule type" value="Genomic_DNA"/>
</dbReference>